<dbReference type="InterPro" id="IPR034804">
    <property type="entry name" value="SQR/QFR_C/D"/>
</dbReference>
<feature type="binding site" evidence="10">
    <location>
        <position position="230"/>
    </location>
    <ligand>
        <name>a ubiquinone</name>
        <dbReference type="ChEBI" id="CHEBI:16389"/>
        <note>ligand shared with IP/SDHB</note>
    </ligand>
</feature>
<evidence type="ECO:0000256" key="8">
    <source>
        <dbReference type="ARBA" id="ARBA00023128"/>
    </source>
</evidence>
<keyword evidence="3" id="KW-0813">Transport</keyword>
<dbReference type="AlphaFoldDB" id="A0A3M7D1P2"/>
<evidence type="ECO:0000256" key="4">
    <source>
        <dbReference type="ARBA" id="ARBA00022692"/>
    </source>
</evidence>
<evidence type="ECO:0000256" key="12">
    <source>
        <dbReference type="RuleBase" id="RU364031"/>
    </source>
</evidence>
<keyword evidence="6 12" id="KW-0809">Transit peptide</keyword>
<evidence type="ECO:0000313" key="13">
    <source>
        <dbReference type="EMBL" id="RMY58174.1"/>
    </source>
</evidence>
<comment type="similarity">
    <text evidence="2 12">Belongs to the CybS family.</text>
</comment>
<evidence type="ECO:0000256" key="2">
    <source>
        <dbReference type="ARBA" id="ARBA00007294"/>
    </source>
</evidence>
<dbReference type="OrthoDB" id="18577at2759"/>
<keyword evidence="5 12" id="KW-0999">Mitochondrion inner membrane</keyword>
<dbReference type="GO" id="GO:0006099">
    <property type="term" value="P:tricarboxylic acid cycle"/>
    <property type="evidence" value="ECO:0007669"/>
    <property type="project" value="TreeGrafter"/>
</dbReference>
<dbReference type="CDD" id="cd03496">
    <property type="entry name" value="SQR_TypeC_CybS"/>
    <property type="match status" value="1"/>
</dbReference>
<accession>A0A3M7D1P2</accession>
<evidence type="ECO:0000256" key="5">
    <source>
        <dbReference type="ARBA" id="ARBA00022792"/>
    </source>
</evidence>
<evidence type="ECO:0000313" key="14">
    <source>
        <dbReference type="Proteomes" id="UP000270230"/>
    </source>
</evidence>
<proteinExistence type="inferred from homology"/>
<keyword evidence="11" id="KW-0408">Iron</keyword>
<dbReference type="EMBL" id="QWIN01000140">
    <property type="protein sequence ID" value="RMY58174.1"/>
    <property type="molecule type" value="Genomic_DNA"/>
</dbReference>
<evidence type="ECO:0000256" key="6">
    <source>
        <dbReference type="ARBA" id="ARBA00022946"/>
    </source>
</evidence>
<dbReference type="GO" id="GO:0048039">
    <property type="term" value="F:ubiquinone binding"/>
    <property type="evidence" value="ECO:0007669"/>
    <property type="project" value="TreeGrafter"/>
</dbReference>
<organism evidence="13 14">
    <name type="scientific">Hortaea werneckii</name>
    <name type="common">Black yeast</name>
    <name type="synonym">Cladosporium werneckii</name>
    <dbReference type="NCBI Taxonomy" id="91943"/>
    <lineage>
        <taxon>Eukaryota</taxon>
        <taxon>Fungi</taxon>
        <taxon>Dikarya</taxon>
        <taxon>Ascomycota</taxon>
        <taxon>Pezizomycotina</taxon>
        <taxon>Dothideomycetes</taxon>
        <taxon>Dothideomycetidae</taxon>
        <taxon>Mycosphaerellales</taxon>
        <taxon>Teratosphaeriaceae</taxon>
        <taxon>Hortaea</taxon>
    </lineage>
</organism>
<dbReference type="GO" id="GO:0046872">
    <property type="term" value="F:metal ion binding"/>
    <property type="evidence" value="ECO:0007669"/>
    <property type="project" value="UniProtKB-KW"/>
</dbReference>
<dbReference type="PANTHER" id="PTHR13337">
    <property type="entry name" value="SUCCINATE DEHYDROGENASE"/>
    <property type="match status" value="1"/>
</dbReference>
<keyword evidence="11" id="KW-0479">Metal-binding</keyword>
<evidence type="ECO:0000256" key="9">
    <source>
        <dbReference type="ARBA" id="ARBA00023136"/>
    </source>
</evidence>
<keyword evidence="7" id="KW-1133">Transmembrane helix</keyword>
<reference evidence="13 14" key="1">
    <citation type="journal article" date="2018" name="BMC Genomics">
        <title>Genomic evidence for intraspecific hybridization in a clonal and extremely halotolerant yeast.</title>
        <authorList>
            <person name="Gostincar C."/>
            <person name="Stajich J.E."/>
            <person name="Zupancic J."/>
            <person name="Zalar P."/>
            <person name="Gunde-Cimerman N."/>
        </authorList>
    </citation>
    <scope>NUCLEOTIDE SEQUENCE [LARGE SCALE GENOMIC DNA]</scope>
    <source>
        <strain evidence="13 14">EXF-151</strain>
    </source>
</reference>
<evidence type="ECO:0000256" key="10">
    <source>
        <dbReference type="PIRSR" id="PIRSR607992-1"/>
    </source>
</evidence>
<dbReference type="Gene3D" id="1.20.1300.10">
    <property type="entry name" value="Fumarate reductase/succinate dehydrogenase, transmembrane subunit"/>
    <property type="match status" value="1"/>
</dbReference>
<keyword evidence="8 12" id="KW-0496">Mitochondrion</keyword>
<sequence length="285" mass="31780">MGGGIVWAALRCQREVRRSCCSAREAPLWCKCLRLSTTQRVGRAKQEAGPIAAERLCPEAIAEAVRDRSRKQLDVQHLHTGPAEHIGDHYSPPDLPSSRPVAMASLALRPALRQATARSVLPAFRFQHLAQRSPIVAQTSGFQTSSRRAILPPLPQKIKGTVNDAYEAPEPHPQHGSYHWTFDRIVSIGVLPLTVAPFAAGSLSPLLDSAFISLLIIHTYTGFQNVITDYLPKWRVPRWRKAFEYANMLAVLVVGWGYYEFETNDVGLTEAIRKIWKAPSEKREA</sequence>
<dbReference type="GO" id="GO:0005743">
    <property type="term" value="C:mitochondrial inner membrane"/>
    <property type="evidence" value="ECO:0007669"/>
    <property type="project" value="UniProtKB-SubCell"/>
</dbReference>
<dbReference type="VEuPathDB" id="FungiDB:BTJ68_05635"/>
<dbReference type="Proteomes" id="UP000270230">
    <property type="component" value="Unassembled WGS sequence"/>
</dbReference>
<protein>
    <recommendedName>
        <fullName evidence="12">Succinate dehydrogenase [ubiquinone] cytochrome b small subunit</fullName>
    </recommendedName>
</protein>
<dbReference type="SUPFAM" id="SSF81343">
    <property type="entry name" value="Fumarate reductase respiratory complex transmembrane subunits"/>
    <property type="match status" value="1"/>
</dbReference>
<evidence type="ECO:0000256" key="3">
    <source>
        <dbReference type="ARBA" id="ARBA00022448"/>
    </source>
</evidence>
<dbReference type="GO" id="GO:0006121">
    <property type="term" value="P:mitochondrial electron transport, succinate to ubiquinone"/>
    <property type="evidence" value="ECO:0007669"/>
    <property type="project" value="TreeGrafter"/>
</dbReference>
<keyword evidence="9 12" id="KW-0472">Membrane</keyword>
<evidence type="ECO:0000256" key="11">
    <source>
        <dbReference type="PIRSR" id="PIRSR607992-2"/>
    </source>
</evidence>
<dbReference type="Pfam" id="PF05328">
    <property type="entry name" value="CybS"/>
    <property type="match status" value="1"/>
</dbReference>
<name>A0A3M7D1P2_HORWE</name>
<evidence type="ECO:0000256" key="1">
    <source>
        <dbReference type="ARBA" id="ARBA00004448"/>
    </source>
</evidence>
<dbReference type="PANTHER" id="PTHR13337:SF2">
    <property type="entry name" value="SUCCINATE DEHYDROGENASE [UBIQUINONE] CYTOCHROME B SMALL SUBUNIT, MITOCHONDRIAL"/>
    <property type="match status" value="1"/>
</dbReference>
<comment type="subcellular location">
    <subcellularLocation>
        <location evidence="1 12">Mitochondrion inner membrane</location>
        <topology evidence="1 12">Multi-pass membrane protein</topology>
    </subcellularLocation>
</comment>
<evidence type="ECO:0000256" key="7">
    <source>
        <dbReference type="ARBA" id="ARBA00022989"/>
    </source>
</evidence>
<keyword evidence="4" id="KW-0812">Transmembrane</keyword>
<dbReference type="GO" id="GO:0020037">
    <property type="term" value="F:heme binding"/>
    <property type="evidence" value="ECO:0007669"/>
    <property type="project" value="TreeGrafter"/>
</dbReference>
<comment type="caution">
    <text evidence="13">The sequence shown here is derived from an EMBL/GenBank/DDBJ whole genome shotgun (WGS) entry which is preliminary data.</text>
</comment>
<gene>
    <name evidence="13" type="ORF">D0865_02758</name>
</gene>
<feature type="binding site" description="axial binding residue" evidence="11">
    <location>
        <position position="218"/>
    </location>
    <ligand>
        <name>heme b</name>
        <dbReference type="ChEBI" id="CHEBI:60344"/>
        <note>ligand shared with SDHC</note>
    </ligand>
    <ligandPart>
        <name>Fe</name>
        <dbReference type="ChEBI" id="CHEBI:18248"/>
    </ligandPart>
</feature>
<dbReference type="InterPro" id="IPR007992">
    <property type="entry name" value="CybS"/>
</dbReference>